<dbReference type="Proteomes" id="UP000249616">
    <property type="component" value="Chromosome"/>
</dbReference>
<feature type="domain" description="Major facilitator superfamily (MFS) profile" evidence="11">
    <location>
        <begin position="1"/>
        <end position="348"/>
    </location>
</feature>
<keyword evidence="3 9" id="KW-0813">Transport</keyword>
<organism evidence="12 13">
    <name type="scientific">Streptomyces cadmiisoli</name>
    <dbReference type="NCBI Taxonomy" id="2184053"/>
    <lineage>
        <taxon>Bacteria</taxon>
        <taxon>Bacillati</taxon>
        <taxon>Actinomycetota</taxon>
        <taxon>Actinomycetes</taxon>
        <taxon>Kitasatosporales</taxon>
        <taxon>Streptomycetaceae</taxon>
        <taxon>Streptomyces</taxon>
        <taxon>Streptomyces aurantiacus group</taxon>
    </lineage>
</organism>
<evidence type="ECO:0000256" key="9">
    <source>
        <dbReference type="RuleBase" id="RU003346"/>
    </source>
</evidence>
<feature type="transmembrane region" description="Helical" evidence="10">
    <location>
        <begin position="293"/>
        <end position="314"/>
    </location>
</feature>
<keyword evidence="8 10" id="KW-0472">Membrane</keyword>
<sequence length="356" mass="38300">MAAWRVLGGIAIGMASVIGPACIAEVAPPAHRGRLASFQQAAIVIGIAVSQLVNWAILDMAGGEERGEIAGLEAWQWMLGVMIVPAVVYGLMSFAIPESPRHLISVGRVDDARKVLAGVEGDIDLDARVGEIEQAMRSDHRSTFRDLLDSRSGLLPIVWIGVGLSVFQQLVGINVIFSYSNLLWQSVGVDPASSFFYSFETSIINIIGTVIAMIFVDRLGRKPLALIGSIGMGVSLAFAAWAFSYQSGSDPLPTAQGCVALIAANAFVLFFAMSWGVVVWVMLGEVFPNKIRAAALGVAASAQWIANWVITITFPDLADWNLSLTYVMYAVFAFLSIPFIVKFVPETKGKKLEEMG</sequence>
<feature type="transmembrane region" description="Helical" evidence="10">
    <location>
        <begin position="77"/>
        <end position="96"/>
    </location>
</feature>
<evidence type="ECO:0000256" key="4">
    <source>
        <dbReference type="ARBA" id="ARBA00022475"/>
    </source>
</evidence>
<keyword evidence="5" id="KW-0762">Sugar transport</keyword>
<keyword evidence="7 10" id="KW-1133">Transmembrane helix</keyword>
<dbReference type="KEGG" id="scad:DN051_12330"/>
<dbReference type="PROSITE" id="PS00216">
    <property type="entry name" value="SUGAR_TRANSPORT_1"/>
    <property type="match status" value="1"/>
</dbReference>
<name>A0A2Z4IWU6_9ACTN</name>
<protein>
    <submittedName>
        <fullName evidence="12">MFS transporter</fullName>
    </submittedName>
</protein>
<comment type="similarity">
    <text evidence="2 9">Belongs to the major facilitator superfamily. Sugar transporter (TC 2.A.1.1) family.</text>
</comment>
<evidence type="ECO:0000256" key="6">
    <source>
        <dbReference type="ARBA" id="ARBA00022692"/>
    </source>
</evidence>
<proteinExistence type="inferred from homology"/>
<dbReference type="Pfam" id="PF00083">
    <property type="entry name" value="Sugar_tr"/>
    <property type="match status" value="1"/>
</dbReference>
<evidence type="ECO:0000256" key="3">
    <source>
        <dbReference type="ARBA" id="ARBA00022448"/>
    </source>
</evidence>
<dbReference type="InterPro" id="IPR005829">
    <property type="entry name" value="Sugar_transporter_CS"/>
</dbReference>
<dbReference type="EMBL" id="CP030073">
    <property type="protein sequence ID" value="AWW37330.1"/>
    <property type="molecule type" value="Genomic_DNA"/>
</dbReference>
<evidence type="ECO:0000313" key="12">
    <source>
        <dbReference type="EMBL" id="AWW37330.1"/>
    </source>
</evidence>
<evidence type="ECO:0000259" key="11">
    <source>
        <dbReference type="PROSITE" id="PS50850"/>
    </source>
</evidence>
<dbReference type="InterPro" id="IPR036259">
    <property type="entry name" value="MFS_trans_sf"/>
</dbReference>
<dbReference type="Gene3D" id="1.20.1250.20">
    <property type="entry name" value="MFS general substrate transporter like domains"/>
    <property type="match status" value="1"/>
</dbReference>
<keyword evidence="13" id="KW-1185">Reference proteome</keyword>
<feature type="transmembrane region" description="Helical" evidence="10">
    <location>
        <begin position="197"/>
        <end position="216"/>
    </location>
</feature>
<dbReference type="InterPro" id="IPR020846">
    <property type="entry name" value="MFS_dom"/>
</dbReference>
<dbReference type="PROSITE" id="PS50850">
    <property type="entry name" value="MFS"/>
    <property type="match status" value="1"/>
</dbReference>
<feature type="transmembrane region" description="Helical" evidence="10">
    <location>
        <begin position="254"/>
        <end position="281"/>
    </location>
</feature>
<dbReference type="InterPro" id="IPR050814">
    <property type="entry name" value="Myo-inositol_Transporter"/>
</dbReference>
<dbReference type="PANTHER" id="PTHR48020">
    <property type="entry name" value="PROTON MYO-INOSITOL COTRANSPORTER"/>
    <property type="match status" value="1"/>
</dbReference>
<feature type="transmembrane region" description="Helical" evidence="10">
    <location>
        <begin position="154"/>
        <end position="177"/>
    </location>
</feature>
<dbReference type="InterPro" id="IPR005828">
    <property type="entry name" value="MFS_sugar_transport-like"/>
</dbReference>
<dbReference type="PANTHER" id="PTHR48020:SF12">
    <property type="entry name" value="PROTON MYO-INOSITOL COTRANSPORTER"/>
    <property type="match status" value="1"/>
</dbReference>
<evidence type="ECO:0000256" key="2">
    <source>
        <dbReference type="ARBA" id="ARBA00010992"/>
    </source>
</evidence>
<evidence type="ECO:0000256" key="10">
    <source>
        <dbReference type="SAM" id="Phobius"/>
    </source>
</evidence>
<evidence type="ECO:0000256" key="5">
    <source>
        <dbReference type="ARBA" id="ARBA00022597"/>
    </source>
</evidence>
<gene>
    <name evidence="12" type="ORF">DN051_12330</name>
</gene>
<keyword evidence="6 10" id="KW-0812">Transmembrane</keyword>
<dbReference type="GO" id="GO:0005886">
    <property type="term" value="C:plasma membrane"/>
    <property type="evidence" value="ECO:0007669"/>
    <property type="project" value="UniProtKB-SubCell"/>
</dbReference>
<dbReference type="FunFam" id="1.20.1250.20:FF:000122">
    <property type="entry name" value="D-xylose transporter XylE"/>
    <property type="match status" value="1"/>
</dbReference>
<evidence type="ECO:0000256" key="1">
    <source>
        <dbReference type="ARBA" id="ARBA00004651"/>
    </source>
</evidence>
<feature type="transmembrane region" description="Helical" evidence="10">
    <location>
        <begin position="6"/>
        <end position="26"/>
    </location>
</feature>
<dbReference type="PRINTS" id="PR00171">
    <property type="entry name" value="SUGRTRNSPORT"/>
</dbReference>
<dbReference type="NCBIfam" id="TIGR00879">
    <property type="entry name" value="SP"/>
    <property type="match status" value="1"/>
</dbReference>
<comment type="subcellular location">
    <subcellularLocation>
        <location evidence="1">Cell membrane</location>
        <topology evidence="1">Multi-pass membrane protein</topology>
    </subcellularLocation>
</comment>
<keyword evidence="4" id="KW-1003">Cell membrane</keyword>
<evidence type="ECO:0000256" key="8">
    <source>
        <dbReference type="ARBA" id="ARBA00023136"/>
    </source>
</evidence>
<dbReference type="InterPro" id="IPR003663">
    <property type="entry name" value="Sugar/inositol_transpt"/>
</dbReference>
<dbReference type="SUPFAM" id="SSF103473">
    <property type="entry name" value="MFS general substrate transporter"/>
    <property type="match status" value="1"/>
</dbReference>
<dbReference type="AlphaFoldDB" id="A0A2Z4IWU6"/>
<reference evidence="12 13" key="1">
    <citation type="journal article" date="2019" name="Int. J. Syst. Evol. Microbiol.">
        <title>Streptomyces cadmiisoli sp. nov., a novel actinomycete isolated from cadmium-contaminated soil.</title>
        <authorList>
            <person name="Li K."/>
            <person name="Tang X."/>
            <person name="Zhao J."/>
            <person name="Guo Y."/>
            <person name="Tang Y."/>
            <person name="Gao J."/>
        </authorList>
    </citation>
    <scope>NUCLEOTIDE SEQUENCE [LARGE SCALE GENOMIC DNA]</scope>
    <source>
        <strain evidence="12 13">ZFG47</strain>
    </source>
</reference>
<feature type="transmembrane region" description="Helical" evidence="10">
    <location>
        <begin position="223"/>
        <end position="242"/>
    </location>
</feature>
<evidence type="ECO:0000313" key="13">
    <source>
        <dbReference type="Proteomes" id="UP000249616"/>
    </source>
</evidence>
<feature type="transmembrane region" description="Helical" evidence="10">
    <location>
        <begin position="326"/>
        <end position="345"/>
    </location>
</feature>
<accession>A0A2Z4IWU6</accession>
<dbReference type="GO" id="GO:0022857">
    <property type="term" value="F:transmembrane transporter activity"/>
    <property type="evidence" value="ECO:0007669"/>
    <property type="project" value="InterPro"/>
</dbReference>
<evidence type="ECO:0000256" key="7">
    <source>
        <dbReference type="ARBA" id="ARBA00022989"/>
    </source>
</evidence>